<comment type="caution">
    <text evidence="2">The sequence shown here is derived from an EMBL/GenBank/DDBJ whole genome shotgun (WGS) entry which is preliminary data.</text>
</comment>
<dbReference type="Proteomes" id="UP000218139">
    <property type="component" value="Unassembled WGS sequence"/>
</dbReference>
<keyword evidence="2" id="KW-0808">Transferase</keyword>
<name>A0A9X6XLR9_9LACO</name>
<keyword evidence="2" id="KW-0489">Methyltransferase</keyword>
<dbReference type="InterPro" id="IPR029063">
    <property type="entry name" value="SAM-dependent_MTases_sf"/>
</dbReference>
<dbReference type="SUPFAM" id="SSF53335">
    <property type="entry name" value="S-adenosyl-L-methionine-dependent methyltransferases"/>
    <property type="match status" value="1"/>
</dbReference>
<reference evidence="2 3" key="1">
    <citation type="submission" date="2016-05" db="EMBL/GenBank/DDBJ databases">
        <authorList>
            <person name="Lee J.-Y."/>
            <person name="Kim E.B."/>
            <person name="Choi Y.-J."/>
        </authorList>
    </citation>
    <scope>NUCLEOTIDE SEQUENCE [LARGE SCALE GENOMIC DNA]</scope>
    <source>
        <strain evidence="2 3">KLA006</strain>
    </source>
</reference>
<dbReference type="RefSeq" id="WP_086201146.1">
    <property type="nucleotide sequence ID" value="NZ_LXYY01000022.1"/>
</dbReference>
<dbReference type="GO" id="GO:0008170">
    <property type="term" value="F:N-methyltransferase activity"/>
    <property type="evidence" value="ECO:0007669"/>
    <property type="project" value="InterPro"/>
</dbReference>
<gene>
    <name evidence="2" type="ORF">A8C52_11550</name>
</gene>
<sequence length="227" mass="26509">MKEFSVKEINELLGVNDAYKAPQKVMDVMLDDKKREEMFKRFLKVETDVSRDWFREYFQKEQAERKSKKQDFTPDSVAKLLNALISGKDKNDNIYYEPAAGTGSILISKWQRDRTYNPVASRQSLVQLLTSPVMTYDPRAYWYQAEELSDRALPFLIFNMAIRGMNGVAIQCDSLTRKATHAYFIRNNTSDYLKFSEVIELPKTDEFAQELNVIWVDENEVNDNDII</sequence>
<dbReference type="GO" id="GO:0003677">
    <property type="term" value="F:DNA binding"/>
    <property type="evidence" value="ECO:0007669"/>
    <property type="project" value="InterPro"/>
</dbReference>
<protein>
    <submittedName>
        <fullName evidence="2">Methylase</fullName>
    </submittedName>
</protein>
<dbReference type="EMBL" id="LXZO01000163">
    <property type="protein sequence ID" value="PAY43018.1"/>
    <property type="molecule type" value="Genomic_DNA"/>
</dbReference>
<proteinExistence type="predicted"/>
<feature type="domain" description="DNA methylase adenine-specific" evidence="1">
    <location>
        <begin position="56"/>
        <end position="111"/>
    </location>
</feature>
<evidence type="ECO:0000313" key="3">
    <source>
        <dbReference type="Proteomes" id="UP000218139"/>
    </source>
</evidence>
<dbReference type="AlphaFoldDB" id="A0A9X6XLR9"/>
<dbReference type="GO" id="GO:0032259">
    <property type="term" value="P:methylation"/>
    <property type="evidence" value="ECO:0007669"/>
    <property type="project" value="UniProtKB-KW"/>
</dbReference>
<organism evidence="2 3">
    <name type="scientific">Ligilactobacillus salivarius</name>
    <dbReference type="NCBI Taxonomy" id="1624"/>
    <lineage>
        <taxon>Bacteria</taxon>
        <taxon>Bacillati</taxon>
        <taxon>Bacillota</taxon>
        <taxon>Bacilli</taxon>
        <taxon>Lactobacillales</taxon>
        <taxon>Lactobacillaceae</taxon>
        <taxon>Ligilactobacillus</taxon>
    </lineage>
</organism>
<evidence type="ECO:0000259" key="1">
    <source>
        <dbReference type="Pfam" id="PF02384"/>
    </source>
</evidence>
<dbReference type="Gene3D" id="3.40.50.150">
    <property type="entry name" value="Vaccinia Virus protein VP39"/>
    <property type="match status" value="1"/>
</dbReference>
<dbReference type="InterPro" id="IPR003356">
    <property type="entry name" value="DNA_methylase_A-5"/>
</dbReference>
<dbReference type="Pfam" id="PF02384">
    <property type="entry name" value="N6_Mtase"/>
    <property type="match status" value="1"/>
</dbReference>
<accession>A0A9X6XLR9</accession>
<evidence type="ECO:0000313" key="2">
    <source>
        <dbReference type="EMBL" id="PAY43018.1"/>
    </source>
</evidence>